<dbReference type="InterPro" id="IPR036770">
    <property type="entry name" value="Ankyrin_rpt-contain_sf"/>
</dbReference>
<feature type="non-terminal residue" evidence="2">
    <location>
        <position position="150"/>
    </location>
</feature>
<dbReference type="OrthoDB" id="437729at2759"/>
<sequence>MLRVWRPSGEELVIMSEKKLKDVAALKRNLCEFYGFPVYLQQLVHDNGVLADEIKLDACVDLQLLLLRVSDQTRDCAALDLMSAARKNHIKMARCLLECGAVKDSQAFLQKYLTTPLLIAAETGHLEMARLLVEAGMGKDAKGRRGLTAL</sequence>
<protein>
    <submittedName>
        <fullName evidence="2">RIPK4 protein</fullName>
    </submittedName>
</protein>
<evidence type="ECO:0000313" key="2">
    <source>
        <dbReference type="EMBL" id="CAE7920465.1"/>
    </source>
</evidence>
<proteinExistence type="predicted"/>
<dbReference type="PROSITE" id="PS50297">
    <property type="entry name" value="ANK_REP_REGION"/>
    <property type="match status" value="1"/>
</dbReference>
<keyword evidence="3" id="KW-1185">Reference proteome</keyword>
<dbReference type="SMART" id="SM00248">
    <property type="entry name" value="ANK"/>
    <property type="match status" value="2"/>
</dbReference>
<keyword evidence="1" id="KW-0040">ANK repeat</keyword>
<dbReference type="SUPFAM" id="SSF48403">
    <property type="entry name" value="Ankyrin repeat"/>
    <property type="match status" value="1"/>
</dbReference>
<dbReference type="Gene3D" id="1.25.40.20">
    <property type="entry name" value="Ankyrin repeat-containing domain"/>
    <property type="match status" value="1"/>
</dbReference>
<organism evidence="2 3">
    <name type="scientific">Symbiodinium necroappetens</name>
    <dbReference type="NCBI Taxonomy" id="1628268"/>
    <lineage>
        <taxon>Eukaryota</taxon>
        <taxon>Sar</taxon>
        <taxon>Alveolata</taxon>
        <taxon>Dinophyceae</taxon>
        <taxon>Suessiales</taxon>
        <taxon>Symbiodiniaceae</taxon>
        <taxon>Symbiodinium</taxon>
    </lineage>
</organism>
<dbReference type="EMBL" id="CAJNJA010077508">
    <property type="protein sequence ID" value="CAE7920465.1"/>
    <property type="molecule type" value="Genomic_DNA"/>
</dbReference>
<dbReference type="PROSITE" id="PS50088">
    <property type="entry name" value="ANK_REPEAT"/>
    <property type="match status" value="1"/>
</dbReference>
<accession>A0A813BUT8</accession>
<dbReference type="AlphaFoldDB" id="A0A813BUT8"/>
<evidence type="ECO:0000313" key="3">
    <source>
        <dbReference type="Proteomes" id="UP000601435"/>
    </source>
</evidence>
<name>A0A813BUT8_9DINO</name>
<dbReference type="Pfam" id="PF12796">
    <property type="entry name" value="Ank_2"/>
    <property type="match status" value="1"/>
</dbReference>
<comment type="caution">
    <text evidence="2">The sequence shown here is derived from an EMBL/GenBank/DDBJ whole genome shotgun (WGS) entry which is preliminary data.</text>
</comment>
<evidence type="ECO:0000256" key="1">
    <source>
        <dbReference type="PROSITE-ProRule" id="PRU00023"/>
    </source>
</evidence>
<reference evidence="2" key="1">
    <citation type="submission" date="2021-02" db="EMBL/GenBank/DDBJ databases">
        <authorList>
            <person name="Dougan E. K."/>
            <person name="Rhodes N."/>
            <person name="Thang M."/>
            <person name="Chan C."/>
        </authorList>
    </citation>
    <scope>NUCLEOTIDE SEQUENCE</scope>
</reference>
<dbReference type="InterPro" id="IPR002110">
    <property type="entry name" value="Ankyrin_rpt"/>
</dbReference>
<gene>
    <name evidence="2" type="primary">RIPK4</name>
    <name evidence="2" type="ORF">SNEC2469_LOCUS31682</name>
</gene>
<dbReference type="Proteomes" id="UP000601435">
    <property type="component" value="Unassembled WGS sequence"/>
</dbReference>
<feature type="repeat" description="ANK" evidence="1">
    <location>
        <begin position="112"/>
        <end position="144"/>
    </location>
</feature>